<sequence>MADEDKGTWEEDVGGHFDADLDVRSIGGHAYRVVTIVDYWCDVRTDTVVFGGEDIRNFRADNDHPDLVVRDGDEVAWDDVPEQDRTEIEAALEKRALEKAMDFFRDSWIEGNHPFPRNDDDDEVAA</sequence>
<protein>
    <submittedName>
        <fullName evidence="1">Uncharacterized protein</fullName>
    </submittedName>
</protein>
<evidence type="ECO:0000313" key="2">
    <source>
        <dbReference type="Proteomes" id="UP001165667"/>
    </source>
</evidence>
<name>A0AA41YR84_9HYPH</name>
<dbReference type="EMBL" id="JAMOIM010000002">
    <property type="protein sequence ID" value="MCW6507079.1"/>
    <property type="molecule type" value="Genomic_DNA"/>
</dbReference>
<dbReference type="RefSeq" id="WP_282583451.1">
    <property type="nucleotide sequence ID" value="NZ_JAMOIM010000002.1"/>
</dbReference>
<accession>A0AA41YR84</accession>
<keyword evidence="2" id="KW-1185">Reference proteome</keyword>
<gene>
    <name evidence="1" type="ORF">M8523_03485</name>
</gene>
<dbReference type="Proteomes" id="UP001165667">
    <property type="component" value="Unassembled WGS sequence"/>
</dbReference>
<organism evidence="1 2">
    <name type="scientific">Lichenifustis flavocetrariae</name>
    <dbReference type="NCBI Taxonomy" id="2949735"/>
    <lineage>
        <taxon>Bacteria</taxon>
        <taxon>Pseudomonadati</taxon>
        <taxon>Pseudomonadota</taxon>
        <taxon>Alphaproteobacteria</taxon>
        <taxon>Hyphomicrobiales</taxon>
        <taxon>Lichenihabitantaceae</taxon>
        <taxon>Lichenifustis</taxon>
    </lineage>
</organism>
<comment type="caution">
    <text evidence="1">The sequence shown here is derived from an EMBL/GenBank/DDBJ whole genome shotgun (WGS) entry which is preliminary data.</text>
</comment>
<reference evidence="1" key="1">
    <citation type="submission" date="2022-05" db="EMBL/GenBank/DDBJ databases">
        <authorList>
            <person name="Pankratov T."/>
        </authorList>
    </citation>
    <scope>NUCLEOTIDE SEQUENCE</scope>
    <source>
        <strain evidence="1">BP6-180914</strain>
    </source>
</reference>
<evidence type="ECO:0000313" key="1">
    <source>
        <dbReference type="EMBL" id="MCW6507079.1"/>
    </source>
</evidence>
<proteinExistence type="predicted"/>
<dbReference type="AlphaFoldDB" id="A0AA41YR84"/>